<dbReference type="SUPFAM" id="SSF90229">
    <property type="entry name" value="CCCH zinc finger"/>
    <property type="match status" value="1"/>
</dbReference>
<keyword evidence="3 4" id="KW-0862">Zinc</keyword>
<proteinExistence type="predicted"/>
<organism evidence="7">
    <name type="scientific">Blastocystis hominis</name>
    <dbReference type="NCBI Taxonomy" id="12968"/>
    <lineage>
        <taxon>Eukaryota</taxon>
        <taxon>Sar</taxon>
        <taxon>Stramenopiles</taxon>
        <taxon>Bigyra</taxon>
        <taxon>Opalozoa</taxon>
        <taxon>Opalinata</taxon>
        <taxon>Blastocystidae</taxon>
        <taxon>Blastocystis</taxon>
    </lineage>
</organism>
<dbReference type="OrthoDB" id="250836at2759"/>
<dbReference type="InterPro" id="IPR000571">
    <property type="entry name" value="Znf_CCCH"/>
</dbReference>
<evidence type="ECO:0000259" key="6">
    <source>
        <dbReference type="PROSITE" id="PS50103"/>
    </source>
</evidence>
<evidence type="ECO:0000256" key="2">
    <source>
        <dbReference type="ARBA" id="ARBA00022771"/>
    </source>
</evidence>
<feature type="compositionally biased region" description="Low complexity" evidence="5">
    <location>
        <begin position="389"/>
        <end position="400"/>
    </location>
</feature>
<feature type="compositionally biased region" description="Low complexity" evidence="5">
    <location>
        <begin position="1"/>
        <end position="10"/>
    </location>
</feature>
<dbReference type="InterPro" id="IPR036855">
    <property type="entry name" value="Znf_CCCH_sf"/>
</dbReference>
<protein>
    <recommendedName>
        <fullName evidence="6">C3H1-type domain-containing protein</fullName>
    </recommendedName>
</protein>
<dbReference type="GeneID" id="24921360"/>
<feature type="region of interest" description="Disordered" evidence="5">
    <location>
        <begin position="1"/>
        <end position="53"/>
    </location>
</feature>
<dbReference type="GO" id="GO:0008270">
    <property type="term" value="F:zinc ion binding"/>
    <property type="evidence" value="ECO:0007669"/>
    <property type="project" value="UniProtKB-KW"/>
</dbReference>
<feature type="compositionally biased region" description="Basic and acidic residues" evidence="5">
    <location>
        <begin position="309"/>
        <end position="338"/>
    </location>
</feature>
<feature type="domain" description="C3H1-type" evidence="6">
    <location>
        <begin position="511"/>
        <end position="538"/>
    </location>
</feature>
<evidence type="ECO:0000256" key="5">
    <source>
        <dbReference type="SAM" id="MobiDB-lite"/>
    </source>
</evidence>
<keyword evidence="8" id="KW-1185">Reference proteome</keyword>
<dbReference type="Proteomes" id="UP000008312">
    <property type="component" value="Unassembled WGS sequence"/>
</dbReference>
<feature type="compositionally biased region" description="Polar residues" evidence="5">
    <location>
        <begin position="278"/>
        <end position="290"/>
    </location>
</feature>
<keyword evidence="1 4" id="KW-0479">Metal-binding</keyword>
<reference evidence="7" key="1">
    <citation type="submission" date="2010-02" db="EMBL/GenBank/DDBJ databases">
        <title>Sequencing and annotation of the Blastocystis hominis genome.</title>
        <authorList>
            <person name="Wincker P."/>
        </authorList>
    </citation>
    <scope>NUCLEOTIDE SEQUENCE</scope>
    <source>
        <strain evidence="7">Singapore isolate B</strain>
    </source>
</reference>
<evidence type="ECO:0000256" key="3">
    <source>
        <dbReference type="ARBA" id="ARBA00022833"/>
    </source>
</evidence>
<accession>D8M971</accession>
<feature type="compositionally biased region" description="Basic and acidic residues" evidence="5">
    <location>
        <begin position="409"/>
        <end position="442"/>
    </location>
</feature>
<feature type="zinc finger region" description="C3H1-type" evidence="4">
    <location>
        <begin position="511"/>
        <end position="538"/>
    </location>
</feature>
<gene>
    <name evidence="7" type="ORF">GSBLH_T00004327001</name>
</gene>
<sequence length="546" mass="59901">MDNSLFIGSIPPGGGSSSFSRGYNAPSLDNEDAYSPRPFDIPPQRPHYRDLDPVPHDMRYDYGGQMSYFPDGGVGIGTRNYRNSLMSEPEGWTRSHSLSRNMNFVDTYDMDPARPYGYSALRPQVPTHSSQLSLNEMSLRRDFESMPDFAYSGKLSPHHLPTRDPYADEYEGGGGGYLGRPGMVENHSYMGSLGLLDTEKDLPMPRARSMMYLGTQDDVDYNDSALLDDFHAIRQPAPQDAAPMQSGPEPTSSLRSSLDESALENAARKPDSPVLSHTADSVHSADSSNVAELKQESESENSVPAPADSDSKSWTKVSTRSEGRTPRMDPKFAGKSDSKFGSPSDDQRAPRRSVSPIPEWRSRPNRSPRAQGDRSYAPGLASGPGPDGARSPRPASARSPTFSGSRSPRPRDSRSPQPPSEHHGQRGARYWDGRYWEGDRHAGKAHFQDGNAHPSYGEHGQPANARFGGSSRSQGPRDRSPTSERSRSPYPGQAKGSGATEGGYRRDDIPSTYQFACRDFENGICLRGDACKFYHDPKKGRDGGRG</sequence>
<feature type="compositionally biased region" description="Basic and acidic residues" evidence="5">
    <location>
        <begin position="475"/>
        <end position="487"/>
    </location>
</feature>
<feature type="region of interest" description="Disordered" evidence="5">
    <location>
        <begin position="238"/>
        <end position="508"/>
    </location>
</feature>
<dbReference type="InParanoid" id="D8M971"/>
<dbReference type="PROSITE" id="PS50103">
    <property type="entry name" value="ZF_C3H1"/>
    <property type="match status" value="1"/>
</dbReference>
<keyword evidence="2 4" id="KW-0863">Zinc-finger</keyword>
<name>D8M971_BLAHO</name>
<evidence type="ECO:0000313" key="8">
    <source>
        <dbReference type="Proteomes" id="UP000008312"/>
    </source>
</evidence>
<evidence type="ECO:0000256" key="1">
    <source>
        <dbReference type="ARBA" id="ARBA00022723"/>
    </source>
</evidence>
<dbReference type="EMBL" id="FN668688">
    <property type="protein sequence ID" value="CBK24610.2"/>
    <property type="molecule type" value="Genomic_DNA"/>
</dbReference>
<dbReference type="AlphaFoldDB" id="D8M971"/>
<dbReference type="RefSeq" id="XP_012898658.1">
    <property type="nucleotide sequence ID" value="XM_013043204.1"/>
</dbReference>
<evidence type="ECO:0000256" key="4">
    <source>
        <dbReference type="PROSITE-ProRule" id="PRU00723"/>
    </source>
</evidence>
<dbReference type="SMART" id="SM00356">
    <property type="entry name" value="ZnF_C3H1"/>
    <property type="match status" value="1"/>
</dbReference>
<evidence type="ECO:0000313" key="7">
    <source>
        <dbReference type="EMBL" id="CBK24610.2"/>
    </source>
</evidence>